<name>A0AAV9VPM8_9PEZI</name>
<dbReference type="Gene3D" id="3.30.70.100">
    <property type="match status" value="1"/>
</dbReference>
<reference evidence="2 3" key="1">
    <citation type="submission" date="2019-10" db="EMBL/GenBank/DDBJ databases">
        <authorList>
            <person name="Palmer J.M."/>
        </authorList>
    </citation>
    <scope>NUCLEOTIDE SEQUENCE [LARGE SCALE GENOMIC DNA]</scope>
    <source>
        <strain evidence="2 3">TWF730</strain>
    </source>
</reference>
<dbReference type="Proteomes" id="UP001373714">
    <property type="component" value="Unassembled WGS sequence"/>
</dbReference>
<dbReference type="AlphaFoldDB" id="A0AAV9VPM8"/>
<keyword evidence="3" id="KW-1185">Reference proteome</keyword>
<dbReference type="InterPro" id="IPR011008">
    <property type="entry name" value="Dimeric_a/b-barrel"/>
</dbReference>
<evidence type="ECO:0000313" key="3">
    <source>
        <dbReference type="Proteomes" id="UP001373714"/>
    </source>
</evidence>
<evidence type="ECO:0000256" key="1">
    <source>
        <dbReference type="SAM" id="SignalP"/>
    </source>
</evidence>
<protein>
    <recommendedName>
        <fullName evidence="4">ABM domain-containing protein</fullName>
    </recommendedName>
</protein>
<sequence>MPITEICIFSLLPSTTVSSLLAPSSPHQSLLTTLRSQPGCQSLRWGVGTMDPLKLFWFIEWDTLTSHQTFQSTPTYSTFTTTALSLTNPSSNPPIQIRHYPLPTSIPSLLTQSSSSPSPKKPILEYFSIKTTTPPSNLSKTLTTLTDALKTHESDGTPIPATHAFAIDEGFEQECLALICWRDKIQHGEFLKTDVFRECAGSMQQLAAGPPVVDHVDLQEWE</sequence>
<keyword evidence="1" id="KW-0732">Signal</keyword>
<gene>
    <name evidence="2" type="ORF">TWF730_000414</name>
</gene>
<dbReference type="SUPFAM" id="SSF54909">
    <property type="entry name" value="Dimeric alpha+beta barrel"/>
    <property type="match status" value="1"/>
</dbReference>
<organism evidence="2 3">
    <name type="scientific">Orbilia blumenaviensis</name>
    <dbReference type="NCBI Taxonomy" id="1796055"/>
    <lineage>
        <taxon>Eukaryota</taxon>
        <taxon>Fungi</taxon>
        <taxon>Dikarya</taxon>
        <taxon>Ascomycota</taxon>
        <taxon>Pezizomycotina</taxon>
        <taxon>Orbiliomycetes</taxon>
        <taxon>Orbiliales</taxon>
        <taxon>Orbiliaceae</taxon>
        <taxon>Orbilia</taxon>
    </lineage>
</organism>
<accession>A0AAV9VPM8</accession>
<comment type="caution">
    <text evidence="2">The sequence shown here is derived from an EMBL/GenBank/DDBJ whole genome shotgun (WGS) entry which is preliminary data.</text>
</comment>
<feature type="signal peptide" evidence="1">
    <location>
        <begin position="1"/>
        <end position="18"/>
    </location>
</feature>
<evidence type="ECO:0000313" key="2">
    <source>
        <dbReference type="EMBL" id="KAK6362966.1"/>
    </source>
</evidence>
<evidence type="ECO:0008006" key="4">
    <source>
        <dbReference type="Google" id="ProtNLM"/>
    </source>
</evidence>
<dbReference type="EMBL" id="JAVHNS010000001">
    <property type="protein sequence ID" value="KAK6362966.1"/>
    <property type="molecule type" value="Genomic_DNA"/>
</dbReference>
<feature type="chain" id="PRO_5043664874" description="ABM domain-containing protein" evidence="1">
    <location>
        <begin position="19"/>
        <end position="222"/>
    </location>
</feature>
<proteinExistence type="predicted"/>